<feature type="transmembrane region" description="Helical" evidence="9">
    <location>
        <begin position="139"/>
        <end position="156"/>
    </location>
</feature>
<feature type="domain" description="ABC transporter" evidence="10">
    <location>
        <begin position="636"/>
        <end position="860"/>
    </location>
</feature>
<evidence type="ECO:0000313" key="12">
    <source>
        <dbReference type="EMBL" id="PLB53787.1"/>
    </source>
</evidence>
<dbReference type="InterPro" id="IPR036640">
    <property type="entry name" value="ABC1_TM_sf"/>
</dbReference>
<dbReference type="CDD" id="cd03244">
    <property type="entry name" value="ABCC_MRP_domain2"/>
    <property type="match status" value="1"/>
</dbReference>
<dbReference type="InterPro" id="IPR027417">
    <property type="entry name" value="P-loop_NTPase"/>
</dbReference>
<evidence type="ECO:0000313" key="13">
    <source>
        <dbReference type="Proteomes" id="UP000234275"/>
    </source>
</evidence>
<dbReference type="PANTHER" id="PTHR24223:SF415">
    <property type="entry name" value="FI20190P1"/>
    <property type="match status" value="1"/>
</dbReference>
<feature type="transmembrane region" description="Helical" evidence="9">
    <location>
        <begin position="543"/>
        <end position="567"/>
    </location>
</feature>
<dbReference type="PROSITE" id="PS50929">
    <property type="entry name" value="ABC_TM1F"/>
    <property type="match status" value="2"/>
</dbReference>
<reference evidence="12 13" key="1">
    <citation type="submission" date="2016-12" db="EMBL/GenBank/DDBJ databases">
        <title>The genomes of Aspergillus section Nigri reveals drivers in fungal speciation.</title>
        <authorList>
            <consortium name="DOE Joint Genome Institute"/>
            <person name="Vesth T.C."/>
            <person name="Nybo J."/>
            <person name="Theobald S."/>
            <person name="Brandl J."/>
            <person name="Frisvad J.C."/>
            <person name="Nielsen K.F."/>
            <person name="Lyhne E.K."/>
            <person name="Kogle M.E."/>
            <person name="Kuo A."/>
            <person name="Riley R."/>
            <person name="Clum A."/>
            <person name="Nolan M."/>
            <person name="Lipzen A."/>
            <person name="Salamov A."/>
            <person name="Henrissat B."/>
            <person name="Wiebenga A."/>
            <person name="De Vries R.P."/>
            <person name="Grigoriev I.V."/>
            <person name="Mortensen U.H."/>
            <person name="Andersen M.R."/>
            <person name="Baker S.E."/>
        </authorList>
    </citation>
    <scope>NUCLEOTIDE SEQUENCE [LARGE SCALE GENOMIC DNA]</scope>
    <source>
        <strain evidence="12 13">IBT 23096</strain>
    </source>
</reference>
<dbReference type="GO" id="GO:0140359">
    <property type="term" value="F:ABC-type transporter activity"/>
    <property type="evidence" value="ECO:0007669"/>
    <property type="project" value="InterPro"/>
</dbReference>
<protein>
    <submittedName>
        <fullName evidence="12">ABC transporter</fullName>
    </submittedName>
</protein>
<evidence type="ECO:0000256" key="5">
    <source>
        <dbReference type="ARBA" id="ARBA00022840"/>
    </source>
</evidence>
<organism evidence="12 13">
    <name type="scientific">Aspergillus steynii IBT 23096</name>
    <dbReference type="NCBI Taxonomy" id="1392250"/>
    <lineage>
        <taxon>Eukaryota</taxon>
        <taxon>Fungi</taxon>
        <taxon>Dikarya</taxon>
        <taxon>Ascomycota</taxon>
        <taxon>Pezizomycotina</taxon>
        <taxon>Eurotiomycetes</taxon>
        <taxon>Eurotiomycetidae</taxon>
        <taxon>Eurotiales</taxon>
        <taxon>Aspergillaceae</taxon>
        <taxon>Aspergillus</taxon>
        <taxon>Aspergillus subgen. Circumdati</taxon>
    </lineage>
</organism>
<dbReference type="STRING" id="1392250.A0A2I2GLP0"/>
<feature type="transmembrane region" description="Helical" evidence="9">
    <location>
        <begin position="319"/>
        <end position="339"/>
    </location>
</feature>
<dbReference type="Pfam" id="PF00005">
    <property type="entry name" value="ABC_tran"/>
    <property type="match status" value="2"/>
</dbReference>
<dbReference type="InterPro" id="IPR003439">
    <property type="entry name" value="ABC_transporter-like_ATP-bd"/>
</dbReference>
<dbReference type="GO" id="GO:0005524">
    <property type="term" value="F:ATP binding"/>
    <property type="evidence" value="ECO:0007669"/>
    <property type="project" value="UniProtKB-KW"/>
</dbReference>
<feature type="transmembrane region" description="Helical" evidence="9">
    <location>
        <begin position="278"/>
        <end position="299"/>
    </location>
</feature>
<dbReference type="GO" id="GO:0016020">
    <property type="term" value="C:membrane"/>
    <property type="evidence" value="ECO:0007669"/>
    <property type="project" value="UniProtKB-SubCell"/>
</dbReference>
<evidence type="ECO:0000256" key="8">
    <source>
        <dbReference type="SAM" id="MobiDB-lite"/>
    </source>
</evidence>
<dbReference type="CDD" id="cd18604">
    <property type="entry name" value="ABC_6TM_VMR1_D2_like"/>
    <property type="match status" value="1"/>
</dbReference>
<dbReference type="PROSITE" id="PS00211">
    <property type="entry name" value="ABC_TRANSPORTER_1"/>
    <property type="match status" value="2"/>
</dbReference>
<feature type="region of interest" description="Disordered" evidence="8">
    <location>
        <begin position="370"/>
        <end position="390"/>
    </location>
</feature>
<dbReference type="InterPro" id="IPR011527">
    <property type="entry name" value="ABC1_TM_dom"/>
</dbReference>
<feature type="transmembrane region" description="Helical" evidence="9">
    <location>
        <begin position="910"/>
        <end position="931"/>
    </location>
</feature>
<dbReference type="InterPro" id="IPR003593">
    <property type="entry name" value="AAA+_ATPase"/>
</dbReference>
<feature type="region of interest" description="Disordered" evidence="8">
    <location>
        <begin position="842"/>
        <end position="871"/>
    </location>
</feature>
<evidence type="ECO:0000256" key="6">
    <source>
        <dbReference type="ARBA" id="ARBA00022989"/>
    </source>
</evidence>
<dbReference type="PANTHER" id="PTHR24223">
    <property type="entry name" value="ATP-BINDING CASSETTE SUB-FAMILY C"/>
    <property type="match status" value="1"/>
</dbReference>
<feature type="domain" description="ABC transmembrane type-1" evidence="11">
    <location>
        <begin position="991"/>
        <end position="1230"/>
    </location>
</feature>
<dbReference type="Pfam" id="PF00664">
    <property type="entry name" value="ABC_membrane"/>
    <property type="match status" value="2"/>
</dbReference>
<comment type="caution">
    <text evidence="12">The sequence shown here is derived from an EMBL/GenBank/DDBJ whole genome shotgun (WGS) entry which is preliminary data.</text>
</comment>
<dbReference type="OrthoDB" id="6500128at2759"/>
<comment type="subcellular location">
    <subcellularLocation>
        <location evidence="1">Membrane</location>
        <topology evidence="1">Multi-pass membrane protein</topology>
    </subcellularLocation>
</comment>
<dbReference type="GO" id="GO:0016887">
    <property type="term" value="F:ATP hydrolysis activity"/>
    <property type="evidence" value="ECO:0007669"/>
    <property type="project" value="InterPro"/>
</dbReference>
<keyword evidence="2" id="KW-0813">Transport</keyword>
<dbReference type="SUPFAM" id="SSF90123">
    <property type="entry name" value="ABC transporter transmembrane region"/>
    <property type="match status" value="2"/>
</dbReference>
<evidence type="ECO:0000259" key="11">
    <source>
        <dbReference type="PROSITE" id="PS50929"/>
    </source>
</evidence>
<evidence type="ECO:0000259" key="10">
    <source>
        <dbReference type="PROSITE" id="PS50893"/>
    </source>
</evidence>
<dbReference type="InterPro" id="IPR050173">
    <property type="entry name" value="ABC_transporter_C-like"/>
</dbReference>
<evidence type="ECO:0000256" key="7">
    <source>
        <dbReference type="ARBA" id="ARBA00023136"/>
    </source>
</evidence>
<dbReference type="InterPro" id="IPR017871">
    <property type="entry name" value="ABC_transporter-like_CS"/>
</dbReference>
<feature type="domain" description="ABC transmembrane type-1" evidence="11">
    <location>
        <begin position="279"/>
        <end position="606"/>
    </location>
</feature>
<keyword evidence="6 9" id="KW-1133">Transmembrane helix</keyword>
<evidence type="ECO:0000256" key="9">
    <source>
        <dbReference type="SAM" id="Phobius"/>
    </source>
</evidence>
<keyword evidence="7 9" id="KW-0472">Membrane</keyword>
<keyword evidence="3 9" id="KW-0812">Transmembrane</keyword>
<dbReference type="SUPFAM" id="SSF52540">
    <property type="entry name" value="P-loop containing nucleoside triphosphate hydrolases"/>
    <property type="match status" value="2"/>
</dbReference>
<dbReference type="Proteomes" id="UP000234275">
    <property type="component" value="Unassembled WGS sequence"/>
</dbReference>
<feature type="transmembrane region" description="Helical" evidence="9">
    <location>
        <begin position="28"/>
        <end position="49"/>
    </location>
</feature>
<dbReference type="GeneID" id="36559614"/>
<dbReference type="FunFam" id="3.40.50.300:FF:001577">
    <property type="entry name" value="ABC bile acid transporter"/>
    <property type="match status" value="1"/>
</dbReference>
<name>A0A2I2GLP0_9EURO</name>
<feature type="compositionally biased region" description="Low complexity" evidence="8">
    <location>
        <begin position="848"/>
        <end position="861"/>
    </location>
</feature>
<feature type="transmembrane region" description="Helical" evidence="9">
    <location>
        <begin position="111"/>
        <end position="127"/>
    </location>
</feature>
<keyword evidence="13" id="KW-1185">Reference proteome</keyword>
<evidence type="ECO:0000256" key="1">
    <source>
        <dbReference type="ARBA" id="ARBA00004141"/>
    </source>
</evidence>
<accession>A0A2I2GLP0</accession>
<feature type="transmembrane region" description="Helical" evidence="9">
    <location>
        <begin position="467"/>
        <end position="487"/>
    </location>
</feature>
<evidence type="ECO:0000256" key="4">
    <source>
        <dbReference type="ARBA" id="ARBA00022741"/>
    </source>
</evidence>
<dbReference type="EMBL" id="MSFO01000001">
    <property type="protein sequence ID" value="PLB53787.1"/>
    <property type="molecule type" value="Genomic_DNA"/>
</dbReference>
<feature type="domain" description="ABC transporter" evidence="10">
    <location>
        <begin position="1265"/>
        <end position="1481"/>
    </location>
</feature>
<dbReference type="Gene3D" id="1.20.1560.10">
    <property type="entry name" value="ABC transporter type 1, transmembrane domain"/>
    <property type="match status" value="2"/>
</dbReference>
<keyword evidence="5" id="KW-0067">ATP-binding</keyword>
<evidence type="ECO:0000256" key="3">
    <source>
        <dbReference type="ARBA" id="ARBA00022692"/>
    </source>
</evidence>
<gene>
    <name evidence="12" type="ORF">P170DRAFT_460141</name>
</gene>
<dbReference type="CDD" id="cd18596">
    <property type="entry name" value="ABC_6TM_VMR1_D1_like"/>
    <property type="match status" value="1"/>
</dbReference>
<proteinExistence type="predicted"/>
<feature type="transmembrane region" description="Helical" evidence="9">
    <location>
        <begin position="83"/>
        <end position="105"/>
    </location>
</feature>
<feature type="transmembrane region" description="Helical" evidence="9">
    <location>
        <begin position="991"/>
        <end position="1021"/>
    </location>
</feature>
<dbReference type="RefSeq" id="XP_024709089.1">
    <property type="nucleotide sequence ID" value="XM_024851916.1"/>
</dbReference>
<feature type="transmembrane region" description="Helical" evidence="9">
    <location>
        <begin position="168"/>
        <end position="187"/>
    </location>
</feature>
<evidence type="ECO:0000256" key="2">
    <source>
        <dbReference type="ARBA" id="ARBA00022448"/>
    </source>
</evidence>
<dbReference type="Gene3D" id="3.40.50.300">
    <property type="entry name" value="P-loop containing nucleotide triphosphate hydrolases"/>
    <property type="match status" value="2"/>
</dbReference>
<dbReference type="SMART" id="SM00382">
    <property type="entry name" value="AAA"/>
    <property type="match status" value="2"/>
</dbReference>
<dbReference type="CDD" id="cd03250">
    <property type="entry name" value="ABCC_MRP_domain1"/>
    <property type="match status" value="1"/>
</dbReference>
<dbReference type="PROSITE" id="PS50893">
    <property type="entry name" value="ABC_TRANSPORTER_2"/>
    <property type="match status" value="2"/>
</dbReference>
<feature type="transmembrane region" description="Helical" evidence="9">
    <location>
        <begin position="1067"/>
        <end position="1085"/>
    </location>
</feature>
<dbReference type="FunFam" id="3.40.50.300:FF:001751">
    <property type="entry name" value="ABC bile acid transporter"/>
    <property type="match status" value="1"/>
</dbReference>
<feature type="transmembrane region" description="Helical" evidence="9">
    <location>
        <begin position="1091"/>
        <end position="1110"/>
    </location>
</feature>
<sequence length="1481" mass="165184">MSLDQHDVGLHTCHSFWDSDNARLSPCAMRYVSVVPGVFIILIAVLQVFGRLLHKWRPKWTKPFIPEPSPLPELASRTGTHRLGWVISLFGVSIVGFAAELIKVIPNGSENASYVLLVSWALTAALVARERPRSSPVSLLLYFGTAFAVEVAYILNKDAYGVHQVVTYYLAAGAAAAGCAVILVMPLRAPSLPCLDIGVVGQPPSADFRSPEDNLRLWQFLSVSWMAPLMSLGKQRQLNEEDVWFLGFEFQHRRLHDKFRKLHGSVVTRLLQANGIDVVIITAISIVQMLCGFSTPVLLQQLLQAMNHPDRKRIALTYALLSLLLRFVSAQFQVLNIWYGRRCYERSRGEMMMMIYEKALSRKNVFEQPVEDKGEENDIPNGNDDNGDVEGGPKQRKLCGLFNRSLSPKQERPKTAASMGKIFNLLRGDAYEVAQRFWEVDRLVDKPLGLIIAIALVWKLLGPSCFLGIVAILAGQAINAIITRTLFKWERVRRLATDTRLQISSQFVEALRHLRWYGWQNHWLTQVLDARQSELNLRIITSLWTVLIQFVNVFTSGLFPVVALYAYTLLAGHPLRIDIIFPALQLFTMLESRIREIPALITVLINASISVERIEDFMHEPDKETQDTINNSDPSLLLDSCSFAWPGKGTPVLSEVNLKISQGLTVICGKVGAGKTALLQALLGELDRIDGVAHIPNAMVGYCSQTPWLQSMSIRDNILFSSPYDEQRYKRVLDACALLPDLANFKHGDLSFVGENGVGLSGGQKARVALARAVYSAAGILLLDDPLSALDHNTAETIVRRCFSGPLMQNRTVVLVTHRTHLVGHIADQLVQVQNGRATVQSRQSAISHDSSTEDSSSSHTVDNEIEDEEAIEDDTAAVPDKFIEEEHRAEWGVKARVYWNYIKAGKYKWWSALVVVVAVYRIASVAQSWFLKEWGEAYNQIVLFFGHSGSNIMSVVPGSAVSPISSNTVDWMPKNPIDNLPPPAEDVRPWLLAFFFITAFQSVVVLLSQLLMLVVVYYAGKTMFQQAMVRVSHATFRFFDVTPIGRLMNRLTSDIGVVDGNISQQFQIIAFLAITWISSMIVIASVTPTFLGFSVVLTVAFIITFLQFLPTSQSLRRLEMVSLSPLISNFGELLHGLTTVRAFHAETRFQDRVIAVVDKFQGMDHFYWSLQSWLMFRFESLSAISTFCLTVLALYTSVSPGLAAFVLIAANSLVDATHGLCKQYGQLQMDFVSVERVDELLHVEEETPGTIEPPASWPRFGRDITFDDVTIRYAPHLEPSLKKISLRIPGGSTTAITGRTGSGKSTLAVSLLSVIRPESGRIFIDDIDIAQVSTQALRTRVTFVAQDPVLFPGNIRLNLDPTSDYSDEECTEILRRVCGRHGWTLDTHVEAGGRNLSQGERQLIGLSRAVLRRSSIVILDEATASIDHESSLEIQQIIREEMKESTVITIAHRLEAIKDADYYIVLDQGGVSRQGYVKDM</sequence>
<dbReference type="VEuPathDB" id="FungiDB:P170DRAFT_460141"/>
<keyword evidence="4" id="KW-0547">Nucleotide-binding</keyword>